<feature type="compositionally biased region" description="Polar residues" evidence="1">
    <location>
        <begin position="139"/>
        <end position="148"/>
    </location>
</feature>
<feature type="compositionally biased region" description="Basic and acidic residues" evidence="1">
    <location>
        <begin position="119"/>
        <end position="134"/>
    </location>
</feature>
<evidence type="ECO:0000256" key="1">
    <source>
        <dbReference type="SAM" id="MobiDB-lite"/>
    </source>
</evidence>
<name>A0AAW1RCV9_9CHLO</name>
<gene>
    <name evidence="2" type="ORF">WJX74_006007</name>
</gene>
<proteinExistence type="predicted"/>
<reference evidence="2 3" key="1">
    <citation type="journal article" date="2024" name="Nat. Commun.">
        <title>Phylogenomics reveals the evolutionary origins of lichenization in chlorophyte algae.</title>
        <authorList>
            <person name="Puginier C."/>
            <person name="Libourel C."/>
            <person name="Otte J."/>
            <person name="Skaloud P."/>
            <person name="Haon M."/>
            <person name="Grisel S."/>
            <person name="Petersen M."/>
            <person name="Berrin J.G."/>
            <person name="Delaux P.M."/>
            <person name="Dal Grande F."/>
            <person name="Keller J."/>
        </authorList>
    </citation>
    <scope>NUCLEOTIDE SEQUENCE [LARGE SCALE GENOMIC DNA]</scope>
    <source>
        <strain evidence="2 3">SAG 2145</strain>
    </source>
</reference>
<comment type="caution">
    <text evidence="2">The sequence shown here is derived from an EMBL/GenBank/DDBJ whole genome shotgun (WGS) entry which is preliminary data.</text>
</comment>
<dbReference type="EMBL" id="JALJOS010000013">
    <property type="protein sequence ID" value="KAK9831682.1"/>
    <property type="molecule type" value="Genomic_DNA"/>
</dbReference>
<accession>A0AAW1RCV9</accession>
<sequence>MSGACRLFLQQVARVQVEGRTATSHVQIDKTIIETGKERAELVYENVSKAGPDMGGASGVMETVQKRVADGAQAADMALKEAKEVASNTADTFVEEVYHSSGMGQQQGGMGGRQPNMQTRDRIAGGMPHRHDPRGAVTGGSSSLAASN</sequence>
<feature type="region of interest" description="Disordered" evidence="1">
    <location>
        <begin position="101"/>
        <end position="148"/>
    </location>
</feature>
<dbReference type="AlphaFoldDB" id="A0AAW1RCV9"/>
<evidence type="ECO:0000313" key="2">
    <source>
        <dbReference type="EMBL" id="KAK9831682.1"/>
    </source>
</evidence>
<organism evidence="2 3">
    <name type="scientific">Apatococcus lobatus</name>
    <dbReference type="NCBI Taxonomy" id="904363"/>
    <lineage>
        <taxon>Eukaryota</taxon>
        <taxon>Viridiplantae</taxon>
        <taxon>Chlorophyta</taxon>
        <taxon>core chlorophytes</taxon>
        <taxon>Trebouxiophyceae</taxon>
        <taxon>Chlorellales</taxon>
        <taxon>Chlorellaceae</taxon>
        <taxon>Apatococcus</taxon>
    </lineage>
</organism>
<keyword evidence="3" id="KW-1185">Reference proteome</keyword>
<protein>
    <submittedName>
        <fullName evidence="2">Uncharacterized protein</fullName>
    </submittedName>
</protein>
<dbReference type="Proteomes" id="UP001438707">
    <property type="component" value="Unassembled WGS sequence"/>
</dbReference>
<evidence type="ECO:0000313" key="3">
    <source>
        <dbReference type="Proteomes" id="UP001438707"/>
    </source>
</evidence>